<evidence type="ECO:0000256" key="1">
    <source>
        <dbReference type="SAM" id="Phobius"/>
    </source>
</evidence>
<evidence type="ECO:0000313" key="2">
    <source>
        <dbReference type="EMBL" id="CCC40970.1"/>
    </source>
</evidence>
<gene>
    <name evidence="2" type="ordered locus">Hqrw_3187</name>
</gene>
<proteinExistence type="predicted"/>
<dbReference type="HOGENOM" id="CLU_2271001_0_0_2"/>
<accession>G0LJN6</accession>
<keyword evidence="1" id="KW-0812">Transmembrane</keyword>
<feature type="transmembrane region" description="Helical" evidence="1">
    <location>
        <begin position="71"/>
        <end position="93"/>
    </location>
</feature>
<name>G0LJN6_HALWC</name>
<dbReference type="RefSeq" id="WP_014556459.1">
    <property type="nucleotide sequence ID" value="NC_017459.1"/>
</dbReference>
<organism evidence="2 3">
    <name type="scientific">Haloquadratum walsbyi (strain DSM 16854 / JCM 12705 / C23)</name>
    <dbReference type="NCBI Taxonomy" id="768065"/>
    <lineage>
        <taxon>Archaea</taxon>
        <taxon>Methanobacteriati</taxon>
        <taxon>Methanobacteriota</taxon>
        <taxon>Stenosarchaea group</taxon>
        <taxon>Halobacteria</taxon>
        <taxon>Halobacteriales</taxon>
        <taxon>Haloferacaceae</taxon>
        <taxon>Haloquadratum</taxon>
    </lineage>
</organism>
<dbReference type="GeneID" id="12447989"/>
<protein>
    <submittedName>
        <fullName evidence="2">Uncharacterized protein</fullName>
    </submittedName>
</protein>
<dbReference type="Proteomes" id="UP000007954">
    <property type="component" value="Chromosome"/>
</dbReference>
<dbReference type="KEGG" id="hwc:Hqrw_3187"/>
<sequence length="102" mass="11113">MTDLDPPGVRRRLGDKVNQYNRYYLSAPCSGSFRSHYGELFTLGMCIALLFVFVGWGIAESLIAPLFTHTLLVTIAGVVISGIAGVILTGYLVSITQFVDAR</sequence>
<feature type="transmembrane region" description="Helical" evidence="1">
    <location>
        <begin position="40"/>
        <end position="59"/>
    </location>
</feature>
<keyword evidence="1" id="KW-1133">Transmembrane helix</keyword>
<dbReference type="AlphaFoldDB" id="G0LJN6"/>
<evidence type="ECO:0000313" key="3">
    <source>
        <dbReference type="Proteomes" id="UP000007954"/>
    </source>
</evidence>
<dbReference type="EMBL" id="FR746099">
    <property type="protein sequence ID" value="CCC40970.1"/>
    <property type="molecule type" value="Genomic_DNA"/>
</dbReference>
<keyword evidence="1" id="KW-0472">Membrane</keyword>
<reference evidence="2 3" key="1">
    <citation type="journal article" date="2011" name="PLoS ONE">
        <title>Haloquadratum walsbyi: limited diversity in a global pond.</title>
        <authorList>
            <person name="Dyall-Smith M."/>
            <person name="Pfeiffer F."/>
            <person name="Klee K."/>
            <person name="Palm P."/>
            <person name="Gross K."/>
            <person name="Schuster S.C."/>
            <person name="Rampp M."/>
            <person name="Oesterhelt D."/>
        </authorList>
    </citation>
    <scope>NUCLEOTIDE SEQUENCE [LARGE SCALE GENOMIC DNA]</scope>
    <source>
        <strain evidence="3">DSM 16854 / JCM 12705 / C23</strain>
    </source>
</reference>